<feature type="region of interest" description="Disordered" evidence="1">
    <location>
        <begin position="72"/>
        <end position="93"/>
    </location>
</feature>
<dbReference type="OrthoDB" id="1934409at2759"/>
<evidence type="ECO:0000313" key="3">
    <source>
        <dbReference type="EMBL" id="KAG8069101.1"/>
    </source>
</evidence>
<reference evidence="3" key="2">
    <citation type="submission" date="2021-02" db="EMBL/GenBank/DDBJ databases">
        <authorList>
            <person name="Kimball J.A."/>
            <person name="Haas M.W."/>
            <person name="Macchietto M."/>
            <person name="Kono T."/>
            <person name="Duquette J."/>
            <person name="Shao M."/>
        </authorList>
    </citation>
    <scope>NUCLEOTIDE SEQUENCE</scope>
    <source>
        <tissue evidence="3">Fresh leaf tissue</tissue>
    </source>
</reference>
<organism evidence="3 4">
    <name type="scientific">Zizania palustris</name>
    <name type="common">Northern wild rice</name>
    <dbReference type="NCBI Taxonomy" id="103762"/>
    <lineage>
        <taxon>Eukaryota</taxon>
        <taxon>Viridiplantae</taxon>
        <taxon>Streptophyta</taxon>
        <taxon>Embryophyta</taxon>
        <taxon>Tracheophyta</taxon>
        <taxon>Spermatophyta</taxon>
        <taxon>Magnoliopsida</taxon>
        <taxon>Liliopsida</taxon>
        <taxon>Poales</taxon>
        <taxon>Poaceae</taxon>
        <taxon>BOP clade</taxon>
        <taxon>Oryzoideae</taxon>
        <taxon>Oryzeae</taxon>
        <taxon>Zizaniinae</taxon>
        <taxon>Zizania</taxon>
    </lineage>
</organism>
<evidence type="ECO:0000259" key="2">
    <source>
        <dbReference type="Pfam" id="PF24933"/>
    </source>
</evidence>
<dbReference type="AlphaFoldDB" id="A0A8J5S5G7"/>
<feature type="domain" description="DUF7751" evidence="2">
    <location>
        <begin position="8"/>
        <end position="69"/>
    </location>
</feature>
<accession>A0A8J5S5G7</accession>
<evidence type="ECO:0000313" key="4">
    <source>
        <dbReference type="Proteomes" id="UP000729402"/>
    </source>
</evidence>
<dbReference type="InterPro" id="IPR056653">
    <property type="entry name" value="DUF7751"/>
</dbReference>
<sequence>MFLTCHGLECADIETTACVKDQILTNECVDKIVGYALSHQFKHDTIPTPGKDALVALSGESLKHGVDLLDSMQSGPKKKSTKKSLKVTSVLNC</sequence>
<comment type="caution">
    <text evidence="3">The sequence shown here is derived from an EMBL/GenBank/DDBJ whole genome shotgun (WGS) entry which is preliminary data.</text>
</comment>
<gene>
    <name evidence="3" type="ORF">GUJ93_ZPchr0005g15659</name>
</gene>
<dbReference type="Pfam" id="PF24933">
    <property type="entry name" value="DUF7751"/>
    <property type="match status" value="1"/>
</dbReference>
<reference evidence="3" key="1">
    <citation type="journal article" date="2021" name="bioRxiv">
        <title>Whole Genome Assembly and Annotation of Northern Wild Rice, Zizania palustris L., Supports a Whole Genome Duplication in the Zizania Genus.</title>
        <authorList>
            <person name="Haas M."/>
            <person name="Kono T."/>
            <person name="Macchietto M."/>
            <person name="Millas R."/>
            <person name="McGilp L."/>
            <person name="Shao M."/>
            <person name="Duquette J."/>
            <person name="Hirsch C.N."/>
            <person name="Kimball J."/>
        </authorList>
    </citation>
    <scope>NUCLEOTIDE SEQUENCE</scope>
    <source>
        <tissue evidence="3">Fresh leaf tissue</tissue>
    </source>
</reference>
<protein>
    <recommendedName>
        <fullName evidence="2">DUF7751 domain-containing protein</fullName>
    </recommendedName>
</protein>
<feature type="compositionally biased region" description="Basic residues" evidence="1">
    <location>
        <begin position="76"/>
        <end position="85"/>
    </location>
</feature>
<dbReference type="Proteomes" id="UP000729402">
    <property type="component" value="Unassembled WGS sequence"/>
</dbReference>
<name>A0A8J5S5G7_ZIZPA</name>
<dbReference type="EMBL" id="JAAALK010000284">
    <property type="protein sequence ID" value="KAG8069101.1"/>
    <property type="molecule type" value="Genomic_DNA"/>
</dbReference>
<evidence type="ECO:0000256" key="1">
    <source>
        <dbReference type="SAM" id="MobiDB-lite"/>
    </source>
</evidence>
<proteinExistence type="predicted"/>
<keyword evidence="4" id="KW-1185">Reference proteome</keyword>